<keyword evidence="3" id="KW-1185">Reference proteome</keyword>
<protein>
    <recommendedName>
        <fullName evidence="1">GED domain-containing protein</fullName>
    </recommendedName>
</protein>
<gene>
    <name evidence="2" type="ORF">DID88_006091</name>
</gene>
<evidence type="ECO:0000313" key="3">
    <source>
        <dbReference type="Proteomes" id="UP000249056"/>
    </source>
</evidence>
<dbReference type="AlphaFoldDB" id="A0A395J1Q3"/>
<evidence type="ECO:0000313" key="2">
    <source>
        <dbReference type="EMBL" id="RAL66400.1"/>
    </source>
</evidence>
<feature type="domain" description="GED" evidence="1">
    <location>
        <begin position="205"/>
        <end position="297"/>
    </location>
</feature>
<dbReference type="EMBL" id="QKRW01000006">
    <property type="protein sequence ID" value="RAL66400.1"/>
    <property type="molecule type" value="Genomic_DNA"/>
</dbReference>
<organism evidence="2 3">
    <name type="scientific">Monilinia fructigena</name>
    <dbReference type="NCBI Taxonomy" id="38457"/>
    <lineage>
        <taxon>Eukaryota</taxon>
        <taxon>Fungi</taxon>
        <taxon>Dikarya</taxon>
        <taxon>Ascomycota</taxon>
        <taxon>Pezizomycotina</taxon>
        <taxon>Leotiomycetes</taxon>
        <taxon>Helotiales</taxon>
        <taxon>Sclerotiniaceae</taxon>
        <taxon>Monilinia</taxon>
    </lineage>
</organism>
<proteinExistence type="predicted"/>
<sequence>MDTEFCNNFRNNGHKYQIVMSDTSPIEATTFYSALQNAASSASGPIHMSKSTAIHWIRQIMVKNRGQNLQGNFNPVIIGELFREQSSNWEGLVINHVEGVTRDLAISDFGCPEGSAQGSLSRAGTHLWRIHKDTRSITTITTRIQSISADKSARRLSLQIRLESATEHNHLSGCNSTHTSASIDVDKVATTFLTYINPDMDNFSSGEALECLFAIYKVCQKTFIAIITTQVIERYIIIRSLEDIFSPITVNSLSDAEVEAMVSEPTSAGRQREFLEDPISKLEEGYEIFRGVMDSATH</sequence>
<dbReference type="InterPro" id="IPR020850">
    <property type="entry name" value="GED_dom"/>
</dbReference>
<comment type="caution">
    <text evidence="2">The sequence shown here is derived from an EMBL/GenBank/DDBJ whole genome shotgun (WGS) entry which is preliminary data.</text>
</comment>
<accession>A0A395J1Q3</accession>
<dbReference type="OrthoDB" id="415706at2759"/>
<dbReference type="Proteomes" id="UP000249056">
    <property type="component" value="Unassembled WGS sequence"/>
</dbReference>
<reference evidence="2 3" key="1">
    <citation type="submission" date="2018-06" db="EMBL/GenBank/DDBJ databases">
        <title>Genome Sequence of the Brown Rot Fungal Pathogen Monilinia fructigena.</title>
        <authorList>
            <person name="Landi L."/>
            <person name="De Miccolis Angelini R.M."/>
            <person name="Pollastro S."/>
            <person name="Abate D."/>
            <person name="Faretra F."/>
            <person name="Romanazzi G."/>
        </authorList>
    </citation>
    <scope>NUCLEOTIDE SEQUENCE [LARGE SCALE GENOMIC DNA]</scope>
    <source>
        <strain evidence="2 3">Mfrg269</strain>
    </source>
</reference>
<name>A0A395J1Q3_9HELO</name>
<dbReference type="PROSITE" id="PS51388">
    <property type="entry name" value="GED"/>
    <property type="match status" value="1"/>
</dbReference>
<evidence type="ECO:0000259" key="1">
    <source>
        <dbReference type="PROSITE" id="PS51388"/>
    </source>
</evidence>